<dbReference type="GO" id="GO:0008270">
    <property type="term" value="F:zinc ion binding"/>
    <property type="evidence" value="ECO:0007669"/>
    <property type="project" value="UniProtKB-KW"/>
</dbReference>
<dbReference type="Gene3D" id="2.120.10.30">
    <property type="entry name" value="TolB, C-terminal domain"/>
    <property type="match status" value="1"/>
</dbReference>
<sequence>MDLHCMAQDVLRCHVCETPVPPMHCDTCHMHLCVVCVGEHLLDESKEHKVVPFKRRGSTTNYPKCPRHSTKQCELHCENCKKAICVQCVSSKKHKKHKIVDIGKSLENKKTILRKDLKELVKIIYPKYQDLTSKVLVLKEDLKKNTSKLAEAIGKHGKELHKEIDIAIKKLLSDVDEITFKKYDFLCKKEDEIKCSVSEISRSINNLEKALNSDDFSFVYAFISRNDEFRRLPPKLTVSFPRFIPQKINKDQISQLLGSLSTVSIPGKECYYQMGSPDVVSSPQVKPLIDESKIITEIKTEYGESNVLCSVSCLSDEQVWTCGKDNILRLYSLQGKLEQSVRTKSGNEAEGITVTQGGDLVYTDSYEKTVNIVKDTQIHTVIRVREWIPGFICTTSSGDLLVVMVSDDETETKVVRYSGSTEKQTIQYDDKGQQLYSSDPYPKYICENKNLDICVADYYANAVVVVNQAGKLRFTYTGHLSSTTLPFEPVGITTDSHSRILTADWNNECIHIVDQDGQFLRYINKCDLNHPFGLCVDISDNLFVAELYKGKVKKIQYYL</sequence>
<reference evidence="3" key="1">
    <citation type="submission" date="2022-08" db="UniProtKB">
        <authorList>
            <consortium name="EnsemblMetazoa"/>
        </authorList>
    </citation>
    <scope>IDENTIFICATION</scope>
    <source>
        <strain evidence="3">05x7-T-G4-1.051#20</strain>
    </source>
</reference>
<dbReference type="SUPFAM" id="SSF57845">
    <property type="entry name" value="B-box zinc-binding domain"/>
    <property type="match status" value="1"/>
</dbReference>
<feature type="domain" description="B box-type" evidence="2">
    <location>
        <begin position="8"/>
        <end position="53"/>
    </location>
</feature>
<dbReference type="OrthoDB" id="342730at2759"/>
<dbReference type="PANTHER" id="PTHR25462:SF296">
    <property type="entry name" value="MEIOTIC P26, ISOFORM F"/>
    <property type="match status" value="1"/>
</dbReference>
<dbReference type="InterPro" id="IPR011042">
    <property type="entry name" value="6-blade_b-propeller_TolB-like"/>
</dbReference>
<dbReference type="PROSITE" id="PS50119">
    <property type="entry name" value="ZF_BBOX"/>
    <property type="match status" value="2"/>
</dbReference>
<dbReference type="EnsemblMetazoa" id="G19030.1">
    <property type="protein sequence ID" value="G19030.1:cds"/>
    <property type="gene ID" value="G19030"/>
</dbReference>
<dbReference type="Gene3D" id="3.30.160.60">
    <property type="entry name" value="Classic Zinc Finger"/>
    <property type="match status" value="1"/>
</dbReference>
<dbReference type="Proteomes" id="UP000005408">
    <property type="component" value="Unassembled WGS sequence"/>
</dbReference>
<dbReference type="SUPFAM" id="SSF101898">
    <property type="entry name" value="NHL repeat"/>
    <property type="match status" value="1"/>
</dbReference>
<dbReference type="SMART" id="SM00336">
    <property type="entry name" value="BBOX"/>
    <property type="match status" value="1"/>
</dbReference>
<dbReference type="Pfam" id="PF00643">
    <property type="entry name" value="zf-B_box"/>
    <property type="match status" value="1"/>
</dbReference>
<protein>
    <recommendedName>
        <fullName evidence="2">B box-type domain-containing protein</fullName>
    </recommendedName>
</protein>
<evidence type="ECO:0000313" key="3">
    <source>
        <dbReference type="EnsemblMetazoa" id="G19030.1:cds"/>
    </source>
</evidence>
<accession>A0A8W8JJZ9</accession>
<dbReference type="InterPro" id="IPR047153">
    <property type="entry name" value="TRIM45/56/19-like"/>
</dbReference>
<proteinExistence type="predicted"/>
<keyword evidence="1" id="KW-0862">Zinc</keyword>
<dbReference type="InterPro" id="IPR000315">
    <property type="entry name" value="Znf_B-box"/>
</dbReference>
<evidence type="ECO:0000313" key="4">
    <source>
        <dbReference type="Proteomes" id="UP000005408"/>
    </source>
</evidence>
<dbReference type="PANTHER" id="PTHR25462">
    <property type="entry name" value="BONUS, ISOFORM C-RELATED"/>
    <property type="match status" value="1"/>
</dbReference>
<evidence type="ECO:0000259" key="2">
    <source>
        <dbReference type="PROSITE" id="PS50119"/>
    </source>
</evidence>
<feature type="domain" description="B box-type" evidence="2">
    <location>
        <begin position="60"/>
        <end position="102"/>
    </location>
</feature>
<dbReference type="AlphaFoldDB" id="A0A8W8JJZ9"/>
<keyword evidence="1" id="KW-0863">Zinc-finger</keyword>
<organism evidence="3 4">
    <name type="scientific">Magallana gigas</name>
    <name type="common">Pacific oyster</name>
    <name type="synonym">Crassostrea gigas</name>
    <dbReference type="NCBI Taxonomy" id="29159"/>
    <lineage>
        <taxon>Eukaryota</taxon>
        <taxon>Metazoa</taxon>
        <taxon>Spiralia</taxon>
        <taxon>Lophotrochozoa</taxon>
        <taxon>Mollusca</taxon>
        <taxon>Bivalvia</taxon>
        <taxon>Autobranchia</taxon>
        <taxon>Pteriomorphia</taxon>
        <taxon>Ostreida</taxon>
        <taxon>Ostreoidea</taxon>
        <taxon>Ostreidae</taxon>
        <taxon>Magallana</taxon>
    </lineage>
</organism>
<keyword evidence="1" id="KW-0479">Metal-binding</keyword>
<name>A0A8W8JJZ9_MAGGI</name>
<evidence type="ECO:0000256" key="1">
    <source>
        <dbReference type="PROSITE-ProRule" id="PRU00024"/>
    </source>
</evidence>
<keyword evidence="4" id="KW-1185">Reference proteome</keyword>